<evidence type="ECO:0000256" key="2">
    <source>
        <dbReference type="ARBA" id="ARBA00022448"/>
    </source>
</evidence>
<dbReference type="EMBL" id="BJVI01000075">
    <property type="protein sequence ID" value="GEL20510.1"/>
    <property type="molecule type" value="Genomic_DNA"/>
</dbReference>
<sequence length="257" mass="27155">MSVVTEQTVEVPGAPSRRRSLTGYLFMPFLLAAVLLALYLYVSSQELDSIEQRRINLAFIRNAAVQHLTLTAVSTVLVLIIAIPLGIALTRPFARRITPATLAVFNIGQAIPSIGLVALFAVVWTIGFWPAIVALVAYSALPVLRNTMIGLRQVDAAVIESGRGMGMSRTGVLTRIELPLAVPVILAGIRVALVINVGTATLAAFINAGGFGDIIVAGLVQGRILITIVGSVLTAVLALLIDYLAGVAEDVLRPRGL</sequence>
<evidence type="ECO:0000313" key="8">
    <source>
        <dbReference type="EMBL" id="GEL20510.1"/>
    </source>
</evidence>
<accession>A0A511D6U5</accession>
<feature type="transmembrane region" description="Helical" evidence="6">
    <location>
        <begin position="21"/>
        <end position="42"/>
    </location>
</feature>
<evidence type="ECO:0000256" key="1">
    <source>
        <dbReference type="ARBA" id="ARBA00004141"/>
    </source>
</evidence>
<keyword evidence="3 6" id="KW-0812">Transmembrane</keyword>
<proteinExistence type="inferred from homology"/>
<evidence type="ECO:0000313" key="9">
    <source>
        <dbReference type="Proteomes" id="UP000321328"/>
    </source>
</evidence>
<dbReference type="InterPro" id="IPR000515">
    <property type="entry name" value="MetI-like"/>
</dbReference>
<dbReference type="GO" id="GO:0005886">
    <property type="term" value="C:plasma membrane"/>
    <property type="evidence" value="ECO:0007669"/>
    <property type="project" value="UniProtKB-SubCell"/>
</dbReference>
<name>A0A511D6U5_9PSEU</name>
<protein>
    <submittedName>
        <fullName evidence="8">Permease</fullName>
    </submittedName>
</protein>
<comment type="similarity">
    <text evidence="6">Belongs to the binding-protein-dependent transport system permease family.</text>
</comment>
<evidence type="ECO:0000256" key="5">
    <source>
        <dbReference type="ARBA" id="ARBA00023136"/>
    </source>
</evidence>
<dbReference type="RefSeq" id="WP_028931376.1">
    <property type="nucleotide sequence ID" value="NZ_AUII01000025.1"/>
</dbReference>
<dbReference type="AlphaFoldDB" id="A0A511D6U5"/>
<feature type="transmembrane region" description="Helical" evidence="6">
    <location>
        <begin position="224"/>
        <end position="245"/>
    </location>
</feature>
<evidence type="ECO:0000256" key="4">
    <source>
        <dbReference type="ARBA" id="ARBA00022989"/>
    </source>
</evidence>
<dbReference type="InterPro" id="IPR035906">
    <property type="entry name" value="MetI-like_sf"/>
</dbReference>
<comment type="subcellular location">
    <subcellularLocation>
        <location evidence="6">Cell membrane</location>
        <topology evidence="6">Multi-pass membrane protein</topology>
    </subcellularLocation>
    <subcellularLocation>
        <location evidence="1">Membrane</location>
        <topology evidence="1">Multi-pass membrane protein</topology>
    </subcellularLocation>
</comment>
<keyword evidence="9" id="KW-1185">Reference proteome</keyword>
<dbReference type="PANTHER" id="PTHR30177">
    <property type="entry name" value="GLYCINE BETAINE/L-PROLINE TRANSPORT SYSTEM PERMEASE PROTEIN PROW"/>
    <property type="match status" value="1"/>
</dbReference>
<organism evidence="8 9">
    <name type="scientific">Pseudonocardia asaccharolytica DSM 44247 = NBRC 16224</name>
    <dbReference type="NCBI Taxonomy" id="1123024"/>
    <lineage>
        <taxon>Bacteria</taxon>
        <taxon>Bacillati</taxon>
        <taxon>Actinomycetota</taxon>
        <taxon>Actinomycetes</taxon>
        <taxon>Pseudonocardiales</taxon>
        <taxon>Pseudonocardiaceae</taxon>
        <taxon>Pseudonocardia</taxon>
    </lineage>
</organism>
<comment type="caution">
    <text evidence="8">The sequence shown here is derived from an EMBL/GenBank/DDBJ whole genome shotgun (WGS) entry which is preliminary data.</text>
</comment>
<dbReference type="STRING" id="1123024.GCA_000423625_04015"/>
<dbReference type="GO" id="GO:0055085">
    <property type="term" value="P:transmembrane transport"/>
    <property type="evidence" value="ECO:0007669"/>
    <property type="project" value="InterPro"/>
</dbReference>
<evidence type="ECO:0000256" key="6">
    <source>
        <dbReference type="RuleBase" id="RU363032"/>
    </source>
</evidence>
<dbReference type="Pfam" id="PF00528">
    <property type="entry name" value="BPD_transp_1"/>
    <property type="match status" value="1"/>
</dbReference>
<dbReference type="PANTHER" id="PTHR30177:SF4">
    <property type="entry name" value="OSMOPROTECTANT IMPORT PERMEASE PROTEIN OSMW"/>
    <property type="match status" value="1"/>
</dbReference>
<dbReference type="PROSITE" id="PS50928">
    <property type="entry name" value="ABC_TM1"/>
    <property type="match status" value="1"/>
</dbReference>
<feature type="domain" description="ABC transmembrane type-1" evidence="7">
    <location>
        <begin position="64"/>
        <end position="245"/>
    </location>
</feature>
<feature type="transmembrane region" description="Helical" evidence="6">
    <location>
        <begin position="178"/>
        <end position="204"/>
    </location>
</feature>
<keyword evidence="4 6" id="KW-1133">Transmembrane helix</keyword>
<dbReference type="GO" id="GO:0031460">
    <property type="term" value="P:glycine betaine transport"/>
    <property type="evidence" value="ECO:0007669"/>
    <property type="project" value="TreeGrafter"/>
</dbReference>
<dbReference type="CDD" id="cd06261">
    <property type="entry name" value="TM_PBP2"/>
    <property type="match status" value="1"/>
</dbReference>
<dbReference type="InterPro" id="IPR051204">
    <property type="entry name" value="ABC_transp_perm/SBD"/>
</dbReference>
<dbReference type="Gene3D" id="1.10.3720.10">
    <property type="entry name" value="MetI-like"/>
    <property type="match status" value="1"/>
</dbReference>
<dbReference type="FunFam" id="1.10.3720.10:FF:000001">
    <property type="entry name" value="Glycine betaine ABC transporter, permease"/>
    <property type="match status" value="1"/>
</dbReference>
<feature type="transmembrane region" description="Helical" evidence="6">
    <location>
        <begin position="110"/>
        <end position="138"/>
    </location>
</feature>
<keyword evidence="5 6" id="KW-0472">Membrane</keyword>
<dbReference type="SUPFAM" id="SSF161098">
    <property type="entry name" value="MetI-like"/>
    <property type="match status" value="1"/>
</dbReference>
<keyword evidence="2 6" id="KW-0813">Transport</keyword>
<dbReference type="OrthoDB" id="9801163at2"/>
<feature type="transmembrane region" description="Helical" evidence="6">
    <location>
        <begin position="63"/>
        <end position="90"/>
    </location>
</feature>
<evidence type="ECO:0000256" key="3">
    <source>
        <dbReference type="ARBA" id="ARBA00022692"/>
    </source>
</evidence>
<dbReference type="Proteomes" id="UP000321328">
    <property type="component" value="Unassembled WGS sequence"/>
</dbReference>
<gene>
    <name evidence="8" type="ORF">PA7_43470</name>
</gene>
<evidence type="ECO:0000259" key="7">
    <source>
        <dbReference type="PROSITE" id="PS50928"/>
    </source>
</evidence>
<reference evidence="8 9" key="1">
    <citation type="submission" date="2019-07" db="EMBL/GenBank/DDBJ databases">
        <title>Whole genome shotgun sequence of Pseudonocardia asaccharolytica NBRC 16224.</title>
        <authorList>
            <person name="Hosoyama A."/>
            <person name="Uohara A."/>
            <person name="Ohji S."/>
            <person name="Ichikawa N."/>
        </authorList>
    </citation>
    <scope>NUCLEOTIDE SEQUENCE [LARGE SCALE GENOMIC DNA]</scope>
    <source>
        <strain evidence="8 9">NBRC 16224</strain>
    </source>
</reference>